<keyword evidence="1" id="KW-0812">Transmembrane</keyword>
<evidence type="ECO:0000313" key="2">
    <source>
        <dbReference type="EMBL" id="KGM09862.1"/>
    </source>
</evidence>
<feature type="transmembrane region" description="Helical" evidence="1">
    <location>
        <begin position="110"/>
        <end position="132"/>
    </location>
</feature>
<organism evidence="2 3">
    <name type="scientific">Cellulomonas carbonis T26</name>
    <dbReference type="NCBI Taxonomy" id="947969"/>
    <lineage>
        <taxon>Bacteria</taxon>
        <taxon>Bacillati</taxon>
        <taxon>Actinomycetota</taxon>
        <taxon>Actinomycetes</taxon>
        <taxon>Micrococcales</taxon>
        <taxon>Cellulomonadaceae</taxon>
        <taxon>Cellulomonas</taxon>
    </lineage>
</organism>
<keyword evidence="1" id="KW-0472">Membrane</keyword>
<protein>
    <recommendedName>
        <fullName evidence="4">Integral membrane protein</fullName>
    </recommendedName>
</protein>
<evidence type="ECO:0000313" key="3">
    <source>
        <dbReference type="Proteomes" id="UP000029839"/>
    </source>
</evidence>
<keyword evidence="3" id="KW-1185">Reference proteome</keyword>
<comment type="caution">
    <text evidence="2">The sequence shown here is derived from an EMBL/GenBank/DDBJ whole genome shotgun (WGS) entry which is preliminary data.</text>
</comment>
<evidence type="ECO:0000256" key="1">
    <source>
        <dbReference type="SAM" id="Phobius"/>
    </source>
</evidence>
<proteinExistence type="predicted"/>
<reference evidence="2 3" key="2">
    <citation type="journal article" date="2015" name="Stand. Genomic Sci.">
        <title>Draft genome sequence of Cellulomonas carbonis T26(T) and comparative analysis of six Cellulomonas genomes.</title>
        <authorList>
            <person name="Zhuang W."/>
            <person name="Zhang S."/>
            <person name="Xia X."/>
            <person name="Wang G."/>
        </authorList>
    </citation>
    <scope>NUCLEOTIDE SEQUENCE [LARGE SCALE GENOMIC DNA]</scope>
    <source>
        <strain evidence="2 3">T26</strain>
    </source>
</reference>
<dbReference type="EMBL" id="AXCY01000073">
    <property type="protein sequence ID" value="KGM09862.1"/>
    <property type="molecule type" value="Genomic_DNA"/>
</dbReference>
<keyword evidence="1" id="KW-1133">Transmembrane helix</keyword>
<gene>
    <name evidence="2" type="ORF">N868_18295</name>
</gene>
<dbReference type="Proteomes" id="UP000029839">
    <property type="component" value="Unassembled WGS sequence"/>
</dbReference>
<dbReference type="AlphaFoldDB" id="A0A0A0BQC9"/>
<feature type="transmembrane region" description="Helical" evidence="1">
    <location>
        <begin position="78"/>
        <end position="98"/>
    </location>
</feature>
<accession>A0A0A0BQC9</accession>
<feature type="transmembrane region" description="Helical" evidence="1">
    <location>
        <begin position="51"/>
        <end position="71"/>
    </location>
</feature>
<evidence type="ECO:0008006" key="4">
    <source>
        <dbReference type="Google" id="ProtNLM"/>
    </source>
</evidence>
<reference evidence="2 3" key="1">
    <citation type="submission" date="2013-08" db="EMBL/GenBank/DDBJ databases">
        <title>Genome sequencing of Cellulomonas carbonis T26.</title>
        <authorList>
            <person name="Chen F."/>
            <person name="Li Y."/>
            <person name="Wang G."/>
        </authorList>
    </citation>
    <scope>NUCLEOTIDE SEQUENCE [LARGE SCALE GENOMIC DNA]</scope>
    <source>
        <strain evidence="2 3">T26</strain>
    </source>
</reference>
<name>A0A0A0BQC9_9CELL</name>
<feature type="transmembrane region" description="Helical" evidence="1">
    <location>
        <begin position="21"/>
        <end position="39"/>
    </location>
</feature>
<sequence>MERLVTAPTPGSSTGSGPGRVLVALYGVLAVAASFRSAVQVLRDFEDAPLAYSLSAVAAVVYVVATVALARGGSLRRLAWVAVGLELVGVVVVGSLSLASPGLFPDETVWSGFGSGYGYVPLVLPVLGLLWLRRTRPRTAVDAR</sequence>